<dbReference type="GO" id="GO:0005930">
    <property type="term" value="C:axoneme"/>
    <property type="evidence" value="ECO:0007669"/>
    <property type="project" value="TreeGrafter"/>
</dbReference>
<dbReference type="PANTHER" id="PTHR15654">
    <property type="entry name" value="COILED-COIL DOMAIN-CONTAINING PROTEIN 113-RELATED"/>
    <property type="match status" value="1"/>
</dbReference>
<gene>
    <name evidence="7" type="ORF">IRJ41_024198</name>
</gene>
<evidence type="ECO:0000256" key="5">
    <source>
        <dbReference type="SAM" id="MobiDB-lite"/>
    </source>
</evidence>
<organism evidence="7 8">
    <name type="scientific">Triplophysa rosa</name>
    <name type="common">Cave loach</name>
    <dbReference type="NCBI Taxonomy" id="992332"/>
    <lineage>
        <taxon>Eukaryota</taxon>
        <taxon>Metazoa</taxon>
        <taxon>Chordata</taxon>
        <taxon>Craniata</taxon>
        <taxon>Vertebrata</taxon>
        <taxon>Euteleostomi</taxon>
        <taxon>Actinopterygii</taxon>
        <taxon>Neopterygii</taxon>
        <taxon>Teleostei</taxon>
        <taxon>Ostariophysi</taxon>
        <taxon>Cypriniformes</taxon>
        <taxon>Nemacheilidae</taxon>
        <taxon>Triplophysa</taxon>
    </lineage>
</organism>
<comment type="subcellular location">
    <subcellularLocation>
        <location evidence="1">Cell projection</location>
        <location evidence="1">Cilium</location>
    </subcellularLocation>
</comment>
<keyword evidence="3" id="KW-0966">Cell projection</keyword>
<protein>
    <submittedName>
        <fullName evidence="7">Coiled-coil domain-containing protein 96</fullName>
    </submittedName>
</protein>
<feature type="region of interest" description="Disordered" evidence="5">
    <location>
        <begin position="124"/>
        <end position="152"/>
    </location>
</feature>
<dbReference type="EMBL" id="JAFHDT010000001">
    <property type="protein sequence ID" value="KAI7814925.1"/>
    <property type="molecule type" value="Genomic_DNA"/>
</dbReference>
<dbReference type="PANTHER" id="PTHR15654:SF1">
    <property type="entry name" value="COILED-COIL DOMAIN-CONTAINING PROTEIN 96"/>
    <property type="match status" value="1"/>
</dbReference>
<dbReference type="InterPro" id="IPR025254">
    <property type="entry name" value="CCDC113/CCDC96_CC"/>
</dbReference>
<keyword evidence="2 4" id="KW-0175">Coiled coil</keyword>
<evidence type="ECO:0000256" key="4">
    <source>
        <dbReference type="SAM" id="Coils"/>
    </source>
</evidence>
<comment type="caution">
    <text evidence="7">The sequence shown here is derived from an EMBL/GenBank/DDBJ whole genome shotgun (WGS) entry which is preliminary data.</text>
</comment>
<feature type="region of interest" description="Disordered" evidence="5">
    <location>
        <begin position="1"/>
        <end position="20"/>
    </location>
</feature>
<keyword evidence="8" id="KW-1185">Reference proteome</keyword>
<accession>A0A9W7X749</accession>
<dbReference type="GO" id="GO:0036064">
    <property type="term" value="C:ciliary basal body"/>
    <property type="evidence" value="ECO:0007669"/>
    <property type="project" value="TreeGrafter"/>
</dbReference>
<proteinExistence type="predicted"/>
<dbReference type="AlphaFoldDB" id="A0A9W7X749"/>
<evidence type="ECO:0000313" key="7">
    <source>
        <dbReference type="EMBL" id="KAI7814925.1"/>
    </source>
</evidence>
<evidence type="ECO:0000256" key="3">
    <source>
        <dbReference type="ARBA" id="ARBA00023273"/>
    </source>
</evidence>
<dbReference type="OrthoDB" id="10254794at2759"/>
<dbReference type="GO" id="GO:0060271">
    <property type="term" value="P:cilium assembly"/>
    <property type="evidence" value="ECO:0007669"/>
    <property type="project" value="TreeGrafter"/>
</dbReference>
<feature type="coiled-coil region" evidence="4">
    <location>
        <begin position="411"/>
        <end position="471"/>
    </location>
</feature>
<evidence type="ECO:0000256" key="2">
    <source>
        <dbReference type="ARBA" id="ARBA00023054"/>
    </source>
</evidence>
<dbReference type="InterPro" id="IPR051885">
    <property type="entry name" value="CC_CF"/>
</dbReference>
<evidence type="ECO:0000313" key="8">
    <source>
        <dbReference type="Proteomes" id="UP001059041"/>
    </source>
</evidence>
<dbReference type="Proteomes" id="UP001059041">
    <property type="component" value="Linkage Group LG1"/>
</dbReference>
<feature type="compositionally biased region" description="Basic and acidic residues" evidence="5">
    <location>
        <begin position="1"/>
        <end position="15"/>
    </location>
</feature>
<evidence type="ECO:0000259" key="6">
    <source>
        <dbReference type="Pfam" id="PF13870"/>
    </source>
</evidence>
<feature type="domain" description="CCDC113/CCDC96 coiled-coil" evidence="6">
    <location>
        <begin position="299"/>
        <end position="473"/>
    </location>
</feature>
<name>A0A9W7X749_TRIRA</name>
<evidence type="ECO:0000256" key="1">
    <source>
        <dbReference type="ARBA" id="ARBA00004138"/>
    </source>
</evidence>
<sequence>MEEEAAENKHEERLITENNILVENTETFEGLTQAESVQHGKEETETFPPNTSETVEDDVMFSVGPQEGVMTKDIIPSDASVPDTSESAPHVVTEEEAGLGSLIYEAISETEGPERYIAGEEGTMTAEEEEEQNKPPVLDPCVPDGERSSPPEEPLVLEKEIEVNRIEYKDFIHELREESDKLTKQNVQLQTKISEYLSRNAGNDKQPKLSKDIPDQEQYQKYIDLMEDLKFQHQRSLDLHQQCIEEELCQQSQEKLNQVEHELRSFALLKNEAAVKALTGKVGRQATLEKVEQLLADEQKKENEVACVRLNNIKLKNKVCKLEAALHSQQQLADGLLLMDFEQLKTENQTFKEKFKERGEELLRLKNKIACSVQGITHMKEKMHFVQMENIAKRTELAEADAALALKRDVLTRTRQARDNLRTDNLKLQQRCGLLGNTTLLRDFEERVDTSECLQQRLETLKRRHAELVLKCAGVKLKIEQSKPEYK</sequence>
<dbReference type="Pfam" id="PF13870">
    <property type="entry name" value="CCDC113_CCDC96_CC"/>
    <property type="match status" value="1"/>
</dbReference>
<reference evidence="7" key="1">
    <citation type="submission" date="2021-02" db="EMBL/GenBank/DDBJ databases">
        <title>Comparative genomics reveals that relaxation of natural selection precedes convergent phenotypic evolution of cavefish.</title>
        <authorList>
            <person name="Peng Z."/>
        </authorList>
    </citation>
    <scope>NUCLEOTIDE SEQUENCE</scope>
    <source>
        <tissue evidence="7">Muscle</tissue>
    </source>
</reference>
<feature type="region of interest" description="Disordered" evidence="5">
    <location>
        <begin position="32"/>
        <end position="54"/>
    </location>
</feature>